<protein>
    <submittedName>
        <fullName evidence="1">Twin-arginine translocation signal domain-containing protein</fullName>
    </submittedName>
</protein>
<evidence type="ECO:0000313" key="1">
    <source>
        <dbReference type="EMBL" id="MCC5468279.1"/>
    </source>
</evidence>
<dbReference type="PROSITE" id="PS51318">
    <property type="entry name" value="TAT"/>
    <property type="match status" value="1"/>
</dbReference>
<evidence type="ECO:0000313" key="2">
    <source>
        <dbReference type="Proteomes" id="UP001165492"/>
    </source>
</evidence>
<organism evidence="1 2">
    <name type="scientific">Pelosinus baikalensis</name>
    <dbReference type="NCBI Taxonomy" id="2892015"/>
    <lineage>
        <taxon>Bacteria</taxon>
        <taxon>Bacillati</taxon>
        <taxon>Bacillota</taxon>
        <taxon>Negativicutes</taxon>
        <taxon>Selenomonadales</taxon>
        <taxon>Sporomusaceae</taxon>
        <taxon>Pelosinus</taxon>
    </lineage>
</organism>
<dbReference type="EMBL" id="JAJHJB010000056">
    <property type="protein sequence ID" value="MCC5468279.1"/>
    <property type="molecule type" value="Genomic_DNA"/>
</dbReference>
<dbReference type="InterPro" id="IPR019546">
    <property type="entry name" value="TAT_signal_bac_arc"/>
</dbReference>
<dbReference type="NCBIfam" id="TIGR01409">
    <property type="entry name" value="TAT_signal_seq"/>
    <property type="match status" value="1"/>
</dbReference>
<comment type="caution">
    <text evidence="1">The sequence shown here is derived from an EMBL/GenBank/DDBJ whole genome shotgun (WGS) entry which is preliminary data.</text>
</comment>
<sequence length="384" mass="42596">MGLQLDDKDGFTRRKFLQVSAGTAAAMMVTALPNFSWAQALKVEKVGLEQCLSLTPLQMAKKSNLVQASYDYITGICGEITNQVLRDRVLQVIHNPAPTFMQRYTTSDAQKILWQKLVAAKYLSETIGVDDFLPPSENIQKASQPFYAAPGSGYMSHHAYPGGLATHTAFNIRSSLNVSQGYFETFDYKLDRDLIIAAQALHDLHKPWVFQWQEDGSCLKEITLAGQGAHHVLGIAESIYRGFPPDVVVAQACAHNHPGSEKDEVEVIEWIKAACIIADKDPIGEGLLSADGSTLPIPRRQENFVTHLGDHDWVLSGPAVKWTLPALKKIAQQEYKMNDQELNGKKFNALRNYVFSQFSAMRSYQVLATQGEAGLRAKVREMIG</sequence>
<dbReference type="RefSeq" id="WP_229537143.1">
    <property type="nucleotide sequence ID" value="NZ_JAJHJB010000056.1"/>
</dbReference>
<proteinExistence type="predicted"/>
<keyword evidence="2" id="KW-1185">Reference proteome</keyword>
<gene>
    <name evidence="1" type="ORF">LMF89_23355</name>
</gene>
<dbReference type="Proteomes" id="UP001165492">
    <property type="component" value="Unassembled WGS sequence"/>
</dbReference>
<name>A0ABS8I1B4_9FIRM</name>
<accession>A0ABS8I1B4</accession>
<reference evidence="1" key="1">
    <citation type="submission" date="2021-11" db="EMBL/GenBank/DDBJ databases">
        <title>Description of a new species Pelosinus isolated from the bottom sediments of Lake Baikal.</title>
        <authorList>
            <person name="Zakharyuk A."/>
        </authorList>
    </citation>
    <scope>NUCLEOTIDE SEQUENCE</scope>
    <source>
        <strain evidence="1">Bkl1</strain>
    </source>
</reference>
<dbReference type="InterPro" id="IPR006311">
    <property type="entry name" value="TAT_signal"/>
</dbReference>